<feature type="compositionally biased region" description="Polar residues" evidence="1">
    <location>
        <begin position="495"/>
        <end position="505"/>
    </location>
</feature>
<keyword evidence="2" id="KW-1185">Reference proteome</keyword>
<sequence length="515" mass="57595">MYFSERRPFVRTHEYGEYERRCAEVEKHPQNETLHRGNRSPRNTNQLSQSGSKEDDLLPAFHRSAYQGDQWERIRESGGVVRDDSLRHSSQKLARTVDGNLSAGHTYRHRDEKHHTVRGWSRPRNERYPSFLDGCGCSKRSNSDWTYDSPRQQSAVGEEVEQNGVLLRKKRDHDEENNRTFFGGVRATGGAVAAKGRSFDGEAVGSPSPNSTLSFVGETLSCGVGRHEEKAADSVAIACTDEQPPQWKDSLAPVQRRAHSVEQRAPLRDTAARQGTLFPIQSGPNEREWIRDGSCRVEANNVCGEKTKGCEGGRGNESGGSQRRNVKNVVNAAIIRADSSNHPEWENGGERRRLKMISAGETAVERLDHSAPQLVDENKDLVNSRLRSESVQQSSKTLPQVVQVDVAKVRCDHSQMKKSLHDADCGLLSMRDVHGEWPLRIVKVDVVSKPVDHQINEERNEGKSQDTYWVQKDLADGDGEPNVTEMRCPPGVQGDQRSPSSSAVAFSQPPFEVNY</sequence>
<protein>
    <submittedName>
        <fullName evidence="3 4">Uncharacterized protein</fullName>
    </submittedName>
</protein>
<evidence type="ECO:0000313" key="2">
    <source>
        <dbReference type="Proteomes" id="UP000887569"/>
    </source>
</evidence>
<dbReference type="Proteomes" id="UP000887569">
    <property type="component" value="Unplaced"/>
</dbReference>
<feature type="compositionally biased region" description="Basic and acidic residues" evidence="1">
    <location>
        <begin position="23"/>
        <end position="35"/>
    </location>
</feature>
<name>A0A914ZLA5_PARUN</name>
<feature type="region of interest" description="Disordered" evidence="1">
    <location>
        <begin position="103"/>
        <end position="123"/>
    </location>
</feature>
<evidence type="ECO:0000313" key="4">
    <source>
        <dbReference type="WBParaSite" id="PgB08_g097_t01"/>
    </source>
</evidence>
<feature type="region of interest" description="Disordered" evidence="1">
    <location>
        <begin position="23"/>
        <end position="58"/>
    </location>
</feature>
<reference evidence="3 4" key="1">
    <citation type="submission" date="2022-11" db="UniProtKB">
        <authorList>
            <consortium name="WormBaseParasite"/>
        </authorList>
    </citation>
    <scope>IDENTIFICATION</scope>
</reference>
<accession>A0A914ZLA5</accession>
<dbReference type="WBParaSite" id="PgB08_g097_t01">
    <property type="protein sequence ID" value="PgB08_g097_t01"/>
    <property type="gene ID" value="PgB08_g097"/>
</dbReference>
<dbReference type="AlphaFoldDB" id="A0A914ZLA5"/>
<proteinExistence type="predicted"/>
<evidence type="ECO:0000313" key="3">
    <source>
        <dbReference type="WBParaSite" id="PgB04_g195_t01"/>
    </source>
</evidence>
<evidence type="ECO:0000256" key="1">
    <source>
        <dbReference type="SAM" id="MobiDB-lite"/>
    </source>
</evidence>
<feature type="compositionally biased region" description="Polar residues" evidence="1">
    <location>
        <begin position="40"/>
        <end position="51"/>
    </location>
</feature>
<organism evidence="2 3">
    <name type="scientific">Parascaris univalens</name>
    <name type="common">Nematode worm</name>
    <dbReference type="NCBI Taxonomy" id="6257"/>
    <lineage>
        <taxon>Eukaryota</taxon>
        <taxon>Metazoa</taxon>
        <taxon>Ecdysozoa</taxon>
        <taxon>Nematoda</taxon>
        <taxon>Chromadorea</taxon>
        <taxon>Rhabditida</taxon>
        <taxon>Spirurina</taxon>
        <taxon>Ascaridomorpha</taxon>
        <taxon>Ascaridoidea</taxon>
        <taxon>Ascarididae</taxon>
        <taxon>Parascaris</taxon>
    </lineage>
</organism>
<dbReference type="WBParaSite" id="PgB04_g195_t01">
    <property type="protein sequence ID" value="PgB04_g195_t01"/>
    <property type="gene ID" value="PgB04_g195"/>
</dbReference>
<feature type="region of interest" description="Disordered" evidence="1">
    <location>
        <begin position="474"/>
        <end position="515"/>
    </location>
</feature>